<dbReference type="InterPro" id="IPR001828">
    <property type="entry name" value="ANF_lig-bd_rcpt"/>
</dbReference>
<feature type="domain" description="Protein kinase" evidence="17">
    <location>
        <begin position="640"/>
        <end position="917"/>
    </location>
</feature>
<dbReference type="SMART" id="SM00044">
    <property type="entry name" value="CYCc"/>
    <property type="match status" value="1"/>
</dbReference>
<dbReference type="CDD" id="cd06370">
    <property type="entry name" value="PBP1_SAP_GC-like"/>
    <property type="match status" value="1"/>
</dbReference>
<dbReference type="PROSITE" id="PS00452">
    <property type="entry name" value="GUANYLATE_CYCLASE_1"/>
    <property type="match status" value="1"/>
</dbReference>
<evidence type="ECO:0000256" key="13">
    <source>
        <dbReference type="RuleBase" id="RU000405"/>
    </source>
</evidence>
<dbReference type="PROSITE" id="PS50011">
    <property type="entry name" value="PROTEIN_KINASE_DOM"/>
    <property type="match status" value="1"/>
</dbReference>
<organism evidence="19 20">
    <name type="scientific">Allacma fusca</name>
    <dbReference type="NCBI Taxonomy" id="39272"/>
    <lineage>
        <taxon>Eukaryota</taxon>
        <taxon>Metazoa</taxon>
        <taxon>Ecdysozoa</taxon>
        <taxon>Arthropoda</taxon>
        <taxon>Hexapoda</taxon>
        <taxon>Collembola</taxon>
        <taxon>Symphypleona</taxon>
        <taxon>Sminthuridae</taxon>
        <taxon>Allacma</taxon>
    </lineage>
</organism>
<feature type="compositionally biased region" description="Basic and acidic residues" evidence="15">
    <location>
        <begin position="1621"/>
        <end position="1631"/>
    </location>
</feature>
<dbReference type="InterPro" id="IPR018297">
    <property type="entry name" value="A/G_cyclase_CS"/>
</dbReference>
<name>A0A8J2JPS6_9HEXA</name>
<evidence type="ECO:0000256" key="6">
    <source>
        <dbReference type="ARBA" id="ARBA00022741"/>
    </source>
</evidence>
<dbReference type="GO" id="GO:0035556">
    <property type="term" value="P:intracellular signal transduction"/>
    <property type="evidence" value="ECO:0007669"/>
    <property type="project" value="InterPro"/>
</dbReference>
<keyword evidence="8 16" id="KW-0472">Membrane</keyword>
<feature type="region of interest" description="Disordered" evidence="15">
    <location>
        <begin position="1266"/>
        <end position="1308"/>
    </location>
</feature>
<evidence type="ECO:0000256" key="4">
    <source>
        <dbReference type="ARBA" id="ARBA00022692"/>
    </source>
</evidence>
<evidence type="ECO:0000256" key="8">
    <source>
        <dbReference type="ARBA" id="ARBA00023136"/>
    </source>
</evidence>
<feature type="region of interest" description="Disordered" evidence="15">
    <location>
        <begin position="1515"/>
        <end position="1565"/>
    </location>
</feature>
<evidence type="ECO:0000256" key="14">
    <source>
        <dbReference type="RuleBase" id="RU003431"/>
    </source>
</evidence>
<dbReference type="InterPro" id="IPR050401">
    <property type="entry name" value="Cyclic_nucleotide_synthase"/>
</dbReference>
<keyword evidence="5" id="KW-0732">Signal</keyword>
<evidence type="ECO:0000256" key="10">
    <source>
        <dbReference type="ARBA" id="ARBA00023180"/>
    </source>
</evidence>
<dbReference type="InterPro" id="IPR001054">
    <property type="entry name" value="A/G_cyclase"/>
</dbReference>
<gene>
    <name evidence="19" type="ORF">AFUS01_LOCUS8153</name>
</gene>
<dbReference type="PANTHER" id="PTHR11920">
    <property type="entry name" value="GUANYLYL CYCLASE"/>
    <property type="match status" value="1"/>
</dbReference>
<dbReference type="Pfam" id="PF01094">
    <property type="entry name" value="ANF_receptor"/>
    <property type="match status" value="1"/>
</dbReference>
<evidence type="ECO:0000256" key="12">
    <source>
        <dbReference type="ARBA" id="ARBA00023293"/>
    </source>
</evidence>
<evidence type="ECO:0000256" key="5">
    <source>
        <dbReference type="ARBA" id="ARBA00022729"/>
    </source>
</evidence>
<dbReference type="GO" id="GO:0005886">
    <property type="term" value="C:plasma membrane"/>
    <property type="evidence" value="ECO:0007669"/>
    <property type="project" value="TreeGrafter"/>
</dbReference>
<sequence>MWKSEVTETMEESPLSLKCTRRKGVSEDDYDDYVSDVYRNSCGAKIYLPLFSPSEEASNGRMFAPQCPAIENKFSVFTKAKTSWRRFSIMLYLLVFIGASFIPTSNGKENLTLGYLTAVKGSDRNRQGILISGAMTLAISEINNNQKLLPNVELQMTWNDTEGDTIKGTKILTDMLCQDVAAFFGPEVSCAVEATVAAAWNRTMISYRCADGDVSDKKKFPTFARTEAPDTQVVKFVQSLLFNYNWKRFTILVEKNLRFTTVANALEKIAEKCMCNMTVNEKIELSNPVPNWFEVIQKTKNKTRIYVFIGNDNNLREMMGNMQNLQLFQNGEYIVIYIDMMTYSIREAYKYIWNTPDTQAMRSCEKMSNFDPKTARSLLVVAPSPPDRDFEEFFDNVTDYGARDPFNFSKGLDKFKKRGSIYAANLYDSVYLYARALQQLIDNERQNGNTIDIQQLARNGTEIVAQIVKHKYKSITGAMIYIDENGDSEGNYSLIAYQPHEYTYTRQVMSEKDHEEKFTFTCSHYMVPVANFQPHPNGSSNNRYLSKIMKMLPGKKIDWINKIPPYDEPKCGFENENCKSKEGYRSMITAVILGLVLFVVVSIAASLYRKWKIEQEIEGLLWKIDKDDLILQQPYGENTQSRMSLVSIGSLGQVYCTTAHYKGAVVRVKEFKLQKKIVISRNTMKEIRYIREMCHPNINSFHGAVIQPLKISLAFDYCGKGSLSDVVENEDIRLDSTFIASLIHDLIKGMIYLHDSDLEFHGNLKSSNCVITSRWVLQLTDFGLYELRSAAGTGMYDPDSPHSYYQNLLWSAPELLREQPMLVKGSPKGDVYAFAIIMFEIYGRKGPYGLCTYDVKEIVERVHARSNPPFRPDLEYLDECPSQCPEFVTMLISEAWDDTPEKRPAFRSIRERLKPLKDGMTPNIMDHMISMMEKYANNLEDIVNERTGMLIQEKKKTEDLLHRMLPMPVATRLTCGEGIEPESFEHVTIYFSDIVGFTQMSAESTPLQVVNFLNDLYTLFDSIIRGYDVYKVETIGDAYMVVSGLPIRNGVRHAGEIASMALDLLTAVHTYRIAHRPKDTLKLRIGIHSGPVCAGVVGLTMPRYCLFGDTVNTASRMESNGEPLKIHISDECKRALDKIGGYVIKERGLVHLKGKGEVKTYWLVGASEDAVAPNRSYLDDLQPLFRRPRGLGAFSDQQSIRRRASPKIAGSVNVSRQGSFCGGNSGSGNVATNPLLNKAKETGTYLRRPSFDPAVLSMSLRNAQLAGSMNRASHSNRSSPSGTPPSRVRKDFRSPQVKPSGLTKANVSSTNNCCTVTIEPPSDSSTNNSPVKVQVQCCNSQPTDPSDIDDLISDSPHKKVVFSPRTKKISVGSIRESKSLDMFPKQNEVLCSPALCPIIKTRRMSRSLDVAEGEPFLGESEYETDNVNTFQDDDTVSLVEPNLATYEERSGSGSIYNVPKNIRGKVDRNEQPTRRVNCNYAALNDFKYNRDNSCSGKQDECYNLLSGETDQIASADQDEDDCTHVDVQGDDYEPNSSSHKEIRPPKSRWRKISDQMDKERKSNSLKKWFQNILNGNGISTSSSAGSVGDSGNPSQANLPFGTSNQSPGDSKGGGGKNPTRTAERLESESVV</sequence>
<dbReference type="InterPro" id="IPR001245">
    <property type="entry name" value="Ser-Thr/Tyr_kinase_cat_dom"/>
</dbReference>
<evidence type="ECO:0000256" key="15">
    <source>
        <dbReference type="SAM" id="MobiDB-lite"/>
    </source>
</evidence>
<feature type="region of interest" description="Disordered" evidence="15">
    <location>
        <begin position="1578"/>
        <end position="1631"/>
    </location>
</feature>
<evidence type="ECO:0000256" key="3">
    <source>
        <dbReference type="ARBA" id="ARBA00012202"/>
    </source>
</evidence>
<keyword evidence="4 16" id="KW-0812">Transmembrane</keyword>
<evidence type="ECO:0000313" key="20">
    <source>
        <dbReference type="Proteomes" id="UP000708208"/>
    </source>
</evidence>
<comment type="caution">
    <text evidence="19">The sequence shown here is derived from an EMBL/GenBank/DDBJ whole genome shotgun (WGS) entry which is preliminary data.</text>
</comment>
<dbReference type="FunFam" id="3.30.70.1230:FF:000019">
    <property type="entry name" value="Guanylate cyclase"/>
    <property type="match status" value="1"/>
</dbReference>
<keyword evidence="20" id="KW-1185">Reference proteome</keyword>
<protein>
    <recommendedName>
        <fullName evidence="3 14">Guanylate cyclase</fullName>
        <ecNumber evidence="3 14">4.6.1.2</ecNumber>
    </recommendedName>
</protein>
<dbReference type="InterPro" id="IPR000719">
    <property type="entry name" value="Prot_kinase_dom"/>
</dbReference>
<feature type="transmembrane region" description="Helical" evidence="16">
    <location>
        <begin position="83"/>
        <end position="102"/>
    </location>
</feature>
<feature type="compositionally biased region" description="Polar residues" evidence="15">
    <location>
        <begin position="1266"/>
        <end position="1281"/>
    </location>
</feature>
<feature type="domain" description="Guanylate cyclase" evidence="18">
    <location>
        <begin position="988"/>
        <end position="1118"/>
    </location>
</feature>
<dbReference type="Pfam" id="PF07714">
    <property type="entry name" value="PK_Tyr_Ser-Thr"/>
    <property type="match status" value="1"/>
</dbReference>
<evidence type="ECO:0000256" key="11">
    <source>
        <dbReference type="ARBA" id="ARBA00023239"/>
    </source>
</evidence>
<dbReference type="GO" id="GO:0001653">
    <property type="term" value="F:peptide receptor activity"/>
    <property type="evidence" value="ECO:0007669"/>
    <property type="project" value="TreeGrafter"/>
</dbReference>
<dbReference type="CDD" id="cd07302">
    <property type="entry name" value="CHD"/>
    <property type="match status" value="1"/>
</dbReference>
<dbReference type="GO" id="GO:0004672">
    <property type="term" value="F:protein kinase activity"/>
    <property type="evidence" value="ECO:0007669"/>
    <property type="project" value="InterPro"/>
</dbReference>
<keyword evidence="12 14" id="KW-0141">cGMP biosynthesis</keyword>
<reference evidence="19" key="1">
    <citation type="submission" date="2021-06" db="EMBL/GenBank/DDBJ databases">
        <authorList>
            <person name="Hodson N. C."/>
            <person name="Mongue J. A."/>
            <person name="Jaron S. K."/>
        </authorList>
    </citation>
    <scope>NUCLEOTIDE SEQUENCE</scope>
</reference>
<dbReference type="GO" id="GO:0007168">
    <property type="term" value="P:receptor guanylyl cyclase signaling pathway"/>
    <property type="evidence" value="ECO:0007669"/>
    <property type="project" value="TreeGrafter"/>
</dbReference>
<dbReference type="GO" id="GO:0004383">
    <property type="term" value="F:guanylate cyclase activity"/>
    <property type="evidence" value="ECO:0007669"/>
    <property type="project" value="UniProtKB-EC"/>
</dbReference>
<accession>A0A8J2JPS6</accession>
<feature type="compositionally biased region" description="Polar residues" evidence="15">
    <location>
        <begin position="1593"/>
        <end position="1608"/>
    </location>
</feature>
<evidence type="ECO:0000256" key="7">
    <source>
        <dbReference type="ARBA" id="ARBA00022989"/>
    </source>
</evidence>
<keyword evidence="7 16" id="KW-1133">Transmembrane helix</keyword>
<evidence type="ECO:0000313" key="19">
    <source>
        <dbReference type="EMBL" id="CAG7718784.1"/>
    </source>
</evidence>
<dbReference type="Proteomes" id="UP000708208">
    <property type="component" value="Unassembled WGS sequence"/>
</dbReference>
<dbReference type="PROSITE" id="PS50125">
    <property type="entry name" value="GUANYLATE_CYCLASE_2"/>
    <property type="match status" value="1"/>
</dbReference>
<keyword evidence="11 13" id="KW-0456">Lyase</keyword>
<comment type="similarity">
    <text evidence="13">Belongs to the adenylyl cyclase class-4/guanylyl cyclase family.</text>
</comment>
<dbReference type="OrthoDB" id="5984008at2759"/>
<dbReference type="EC" id="4.6.1.2" evidence="3 14"/>
<evidence type="ECO:0000256" key="16">
    <source>
        <dbReference type="SAM" id="Phobius"/>
    </source>
</evidence>
<dbReference type="EMBL" id="CAJVCH010056009">
    <property type="protein sequence ID" value="CAG7718784.1"/>
    <property type="molecule type" value="Genomic_DNA"/>
</dbReference>
<dbReference type="GO" id="GO:0004016">
    <property type="term" value="F:adenylate cyclase activity"/>
    <property type="evidence" value="ECO:0007669"/>
    <property type="project" value="TreeGrafter"/>
</dbReference>
<dbReference type="PANTHER" id="PTHR11920:SF474">
    <property type="entry name" value="RECEPTOR-TYPE GUANYLATE CYCLASE GYC76C"/>
    <property type="match status" value="1"/>
</dbReference>
<feature type="compositionally biased region" description="Low complexity" evidence="15">
    <location>
        <begin position="1578"/>
        <end position="1592"/>
    </location>
</feature>
<comment type="catalytic activity">
    <reaction evidence="1 14">
        <text>GTP = 3',5'-cyclic GMP + diphosphate</text>
        <dbReference type="Rhea" id="RHEA:13665"/>
        <dbReference type="ChEBI" id="CHEBI:33019"/>
        <dbReference type="ChEBI" id="CHEBI:37565"/>
        <dbReference type="ChEBI" id="CHEBI:57746"/>
        <dbReference type="EC" id="4.6.1.2"/>
    </reaction>
</comment>
<evidence type="ECO:0000256" key="1">
    <source>
        <dbReference type="ARBA" id="ARBA00001436"/>
    </source>
</evidence>
<keyword evidence="9" id="KW-0675">Receptor</keyword>
<comment type="subcellular location">
    <subcellularLocation>
        <location evidence="2">Membrane</location>
        <topology evidence="2">Single-pass type I membrane protein</topology>
    </subcellularLocation>
</comment>
<evidence type="ECO:0000259" key="17">
    <source>
        <dbReference type="PROSITE" id="PS50011"/>
    </source>
</evidence>
<evidence type="ECO:0000256" key="2">
    <source>
        <dbReference type="ARBA" id="ARBA00004479"/>
    </source>
</evidence>
<dbReference type="GO" id="GO:0005524">
    <property type="term" value="F:ATP binding"/>
    <property type="evidence" value="ECO:0007669"/>
    <property type="project" value="InterPro"/>
</dbReference>
<evidence type="ECO:0000259" key="18">
    <source>
        <dbReference type="PROSITE" id="PS50125"/>
    </source>
</evidence>
<dbReference type="Pfam" id="PF00211">
    <property type="entry name" value="Guanylate_cyc"/>
    <property type="match status" value="1"/>
</dbReference>
<keyword evidence="10" id="KW-0325">Glycoprotein</keyword>
<proteinExistence type="inferred from homology"/>
<feature type="compositionally biased region" description="Basic and acidic residues" evidence="15">
    <location>
        <begin position="1551"/>
        <end position="1562"/>
    </location>
</feature>
<evidence type="ECO:0000256" key="9">
    <source>
        <dbReference type="ARBA" id="ARBA00023170"/>
    </source>
</evidence>
<keyword evidence="6" id="KW-0547">Nucleotide-binding</keyword>